<reference evidence="1 2" key="1">
    <citation type="submission" date="2022-05" db="EMBL/GenBank/DDBJ databases">
        <authorList>
            <consortium name="Genoscope - CEA"/>
            <person name="William W."/>
        </authorList>
    </citation>
    <scope>NUCLEOTIDE SEQUENCE [LARGE SCALE GENOMIC DNA]</scope>
</reference>
<dbReference type="AlphaFoldDB" id="A0AAU9VUJ7"/>
<comment type="caution">
    <text evidence="1">The sequence shown here is derived from an EMBL/GenBank/DDBJ whole genome shotgun (WGS) entry which is preliminary data.</text>
</comment>
<evidence type="ECO:0000313" key="1">
    <source>
        <dbReference type="EMBL" id="CAH3036788.1"/>
    </source>
</evidence>
<feature type="non-terminal residue" evidence="1">
    <location>
        <position position="101"/>
    </location>
</feature>
<evidence type="ECO:0000313" key="2">
    <source>
        <dbReference type="Proteomes" id="UP001159428"/>
    </source>
</evidence>
<accession>A0AAU9VUJ7</accession>
<dbReference type="Proteomes" id="UP001159428">
    <property type="component" value="Unassembled WGS sequence"/>
</dbReference>
<sequence length="101" mass="12100">MEITDKPNYIREKDLIVSLETIAQLKQNVAEYLRLLKELFPEQPFTPKQHYLVHFPKVLLLLSPLINLWAMRFEAKHQYFKDPKKLLNFKNICLSLSNHHQ</sequence>
<name>A0AAU9VUJ7_9CNID</name>
<keyword evidence="2" id="KW-1185">Reference proteome</keyword>
<gene>
    <name evidence="1" type="ORF">PMEA_00017177</name>
</gene>
<dbReference type="EMBL" id="CALNXJ010000003">
    <property type="protein sequence ID" value="CAH3036788.1"/>
    <property type="molecule type" value="Genomic_DNA"/>
</dbReference>
<organism evidence="1 2">
    <name type="scientific">Pocillopora meandrina</name>
    <dbReference type="NCBI Taxonomy" id="46732"/>
    <lineage>
        <taxon>Eukaryota</taxon>
        <taxon>Metazoa</taxon>
        <taxon>Cnidaria</taxon>
        <taxon>Anthozoa</taxon>
        <taxon>Hexacorallia</taxon>
        <taxon>Scleractinia</taxon>
        <taxon>Astrocoeniina</taxon>
        <taxon>Pocilloporidae</taxon>
        <taxon>Pocillopora</taxon>
    </lineage>
</organism>
<proteinExistence type="predicted"/>
<protein>
    <submittedName>
        <fullName evidence="1">Uncharacterized protein</fullName>
    </submittedName>
</protein>